<evidence type="ECO:0000313" key="6">
    <source>
        <dbReference type="EMBL" id="KRN30118.1"/>
    </source>
</evidence>
<dbReference type="Proteomes" id="UP000051727">
    <property type="component" value="Unassembled WGS sequence"/>
</dbReference>
<protein>
    <submittedName>
        <fullName evidence="6">Transcriptional regulator</fullName>
    </submittedName>
</protein>
<dbReference type="Pfam" id="PF00126">
    <property type="entry name" value="HTH_1"/>
    <property type="match status" value="1"/>
</dbReference>
<dbReference type="InterPro" id="IPR036390">
    <property type="entry name" value="WH_DNA-bd_sf"/>
</dbReference>
<dbReference type="GO" id="GO:0003677">
    <property type="term" value="F:DNA binding"/>
    <property type="evidence" value="ECO:0007669"/>
    <property type="project" value="UniProtKB-KW"/>
</dbReference>
<keyword evidence="3" id="KW-0238">DNA-binding</keyword>
<evidence type="ECO:0000256" key="3">
    <source>
        <dbReference type="ARBA" id="ARBA00023125"/>
    </source>
</evidence>
<keyword evidence="2" id="KW-0805">Transcription regulation</keyword>
<organism evidence="6 7">
    <name type="scientific">Liquorilactobacillus mali</name>
    <dbReference type="NCBI Taxonomy" id="1618"/>
    <lineage>
        <taxon>Bacteria</taxon>
        <taxon>Bacillati</taxon>
        <taxon>Bacillota</taxon>
        <taxon>Bacilli</taxon>
        <taxon>Lactobacillales</taxon>
        <taxon>Lactobacillaceae</taxon>
        <taxon>Liquorilactobacillus</taxon>
    </lineage>
</organism>
<dbReference type="PATRIC" id="fig|1618.3.peg.2434"/>
<reference evidence="6 7" key="1">
    <citation type="journal article" date="2015" name="Genome Announc.">
        <title>Expanding the biotechnology potential of lactobacilli through comparative genomics of 213 strains and associated genera.</title>
        <authorList>
            <person name="Sun Z."/>
            <person name="Harris H.M."/>
            <person name="McCann A."/>
            <person name="Guo C."/>
            <person name="Argimon S."/>
            <person name="Zhang W."/>
            <person name="Yang X."/>
            <person name="Jeffery I.B."/>
            <person name="Cooney J.C."/>
            <person name="Kagawa T.F."/>
            <person name="Liu W."/>
            <person name="Song Y."/>
            <person name="Salvetti E."/>
            <person name="Wrobel A."/>
            <person name="Rasinkangas P."/>
            <person name="Parkhill J."/>
            <person name="Rea M.C."/>
            <person name="O'Sullivan O."/>
            <person name="Ritari J."/>
            <person name="Douillard F.P."/>
            <person name="Paul Ross R."/>
            <person name="Yang R."/>
            <person name="Briner A.E."/>
            <person name="Felis G.E."/>
            <person name="de Vos W.M."/>
            <person name="Barrangou R."/>
            <person name="Klaenhammer T.R."/>
            <person name="Caufield P.W."/>
            <person name="Cui Y."/>
            <person name="Zhang H."/>
            <person name="O'Toole P.W."/>
        </authorList>
    </citation>
    <scope>NUCLEOTIDE SEQUENCE [LARGE SCALE GENOMIC DNA]</scope>
    <source>
        <strain evidence="6 7">ATCC 27304</strain>
    </source>
</reference>
<sequence>MNISDLQSFIAVYHLRSISSAALELNMTQAALSKRMKALQCDLQIQLINTENRRQLVITEAGDLFYQYAKEAILRYDKLQLDLNDYRKMNTGVIKLGIIPVLAQYGITQLIGQFKQKHPSFNFHIIENEGVNLLSSLTEGKIDASILRDTQSNLLQDSLYHKIPLVNDELVVVVPASHPLTRKAKLKPQDLANLELVTLLKGSGVYEPVITRFKSCGIEPHVFFESAHIETIIEMINHSQRATFLFKKSAEPFVTPAFEMRSFSPPIYSQQQFVYPKATRLTSIGEFAKQLRQLFQYKITSEQENI</sequence>
<dbReference type="PANTHER" id="PTHR30419">
    <property type="entry name" value="HTH-TYPE TRANSCRIPTIONAL REGULATOR YBHD"/>
    <property type="match status" value="1"/>
</dbReference>
<evidence type="ECO:0000313" key="7">
    <source>
        <dbReference type="Proteomes" id="UP000051727"/>
    </source>
</evidence>
<dbReference type="AlphaFoldDB" id="A0A0R2FRD4"/>
<name>A0A0R2FRD4_9LACO</name>
<evidence type="ECO:0000259" key="5">
    <source>
        <dbReference type="PROSITE" id="PS50931"/>
    </source>
</evidence>
<dbReference type="Gene3D" id="1.10.10.10">
    <property type="entry name" value="Winged helix-like DNA-binding domain superfamily/Winged helix DNA-binding domain"/>
    <property type="match status" value="1"/>
</dbReference>
<feature type="domain" description="HTH lysR-type" evidence="5">
    <location>
        <begin position="1"/>
        <end position="59"/>
    </location>
</feature>
<gene>
    <name evidence="6" type="ORF">IV36_GL002370</name>
</gene>
<proteinExistence type="inferred from homology"/>
<dbReference type="SUPFAM" id="SSF53850">
    <property type="entry name" value="Periplasmic binding protein-like II"/>
    <property type="match status" value="1"/>
</dbReference>
<dbReference type="PANTHER" id="PTHR30419:SF28">
    <property type="entry name" value="HTH-TYPE TRANSCRIPTIONAL REGULATOR BSDA"/>
    <property type="match status" value="1"/>
</dbReference>
<dbReference type="InterPro" id="IPR000847">
    <property type="entry name" value="LysR_HTH_N"/>
</dbReference>
<dbReference type="GO" id="GO:0003700">
    <property type="term" value="F:DNA-binding transcription factor activity"/>
    <property type="evidence" value="ECO:0007669"/>
    <property type="project" value="InterPro"/>
</dbReference>
<dbReference type="STRING" id="1618.IV36_GL002370"/>
<comment type="caution">
    <text evidence="6">The sequence shown here is derived from an EMBL/GenBank/DDBJ whole genome shotgun (WGS) entry which is preliminary data.</text>
</comment>
<dbReference type="Gene3D" id="3.40.190.290">
    <property type="match status" value="1"/>
</dbReference>
<dbReference type="OrthoDB" id="9803735at2"/>
<dbReference type="CDD" id="cd05466">
    <property type="entry name" value="PBP2_LTTR_substrate"/>
    <property type="match status" value="1"/>
</dbReference>
<dbReference type="PROSITE" id="PS50931">
    <property type="entry name" value="HTH_LYSR"/>
    <property type="match status" value="1"/>
</dbReference>
<dbReference type="InterPro" id="IPR005119">
    <property type="entry name" value="LysR_subst-bd"/>
</dbReference>
<dbReference type="InterPro" id="IPR050950">
    <property type="entry name" value="HTH-type_LysR_regulators"/>
</dbReference>
<accession>A0A0R2FRD4</accession>
<dbReference type="SUPFAM" id="SSF46785">
    <property type="entry name" value="Winged helix' DNA-binding domain"/>
    <property type="match status" value="1"/>
</dbReference>
<evidence type="ECO:0000256" key="1">
    <source>
        <dbReference type="ARBA" id="ARBA00009437"/>
    </source>
</evidence>
<keyword evidence="4" id="KW-0804">Transcription</keyword>
<comment type="similarity">
    <text evidence="1">Belongs to the LysR transcriptional regulatory family.</text>
</comment>
<evidence type="ECO:0000256" key="4">
    <source>
        <dbReference type="ARBA" id="ARBA00023163"/>
    </source>
</evidence>
<dbReference type="EMBL" id="JQAR01000009">
    <property type="protein sequence ID" value="KRN30118.1"/>
    <property type="molecule type" value="Genomic_DNA"/>
</dbReference>
<dbReference type="GO" id="GO:0005829">
    <property type="term" value="C:cytosol"/>
    <property type="evidence" value="ECO:0007669"/>
    <property type="project" value="TreeGrafter"/>
</dbReference>
<dbReference type="RefSeq" id="WP_056991230.1">
    <property type="nucleotide sequence ID" value="NZ_JQAR01000009.1"/>
</dbReference>
<dbReference type="Pfam" id="PF03466">
    <property type="entry name" value="LysR_substrate"/>
    <property type="match status" value="1"/>
</dbReference>
<evidence type="ECO:0000256" key="2">
    <source>
        <dbReference type="ARBA" id="ARBA00023015"/>
    </source>
</evidence>
<dbReference type="InterPro" id="IPR036388">
    <property type="entry name" value="WH-like_DNA-bd_sf"/>
</dbReference>